<organism evidence="2 3">
    <name type="scientific">Orchesella dallaii</name>
    <dbReference type="NCBI Taxonomy" id="48710"/>
    <lineage>
        <taxon>Eukaryota</taxon>
        <taxon>Metazoa</taxon>
        <taxon>Ecdysozoa</taxon>
        <taxon>Arthropoda</taxon>
        <taxon>Hexapoda</taxon>
        <taxon>Collembola</taxon>
        <taxon>Entomobryomorpha</taxon>
        <taxon>Entomobryoidea</taxon>
        <taxon>Orchesellidae</taxon>
        <taxon>Orchesellinae</taxon>
        <taxon>Orchesella</taxon>
    </lineage>
</organism>
<reference evidence="2 3" key="1">
    <citation type="submission" date="2024-08" db="EMBL/GenBank/DDBJ databases">
        <authorList>
            <person name="Cucini C."/>
            <person name="Frati F."/>
        </authorList>
    </citation>
    <scope>NUCLEOTIDE SEQUENCE [LARGE SCALE GENOMIC DNA]</scope>
</reference>
<dbReference type="Proteomes" id="UP001642540">
    <property type="component" value="Unassembled WGS sequence"/>
</dbReference>
<evidence type="ECO:0000256" key="1">
    <source>
        <dbReference type="SAM" id="Phobius"/>
    </source>
</evidence>
<feature type="transmembrane region" description="Helical" evidence="1">
    <location>
        <begin position="512"/>
        <end position="529"/>
    </location>
</feature>
<dbReference type="EMBL" id="CAXLJM020000009">
    <property type="protein sequence ID" value="CAL8075886.1"/>
    <property type="molecule type" value="Genomic_DNA"/>
</dbReference>
<sequence>MGDLLLGDCLKVDQRSTSQNWKKFYHHLQKHCSPPGVVIYVPTQHALNVTIVTHEKDVPQHELADLEWFTRLRYGESFLQRVPNEIVDTRGSILIMQDLMFKLVTCVRIQSLSQELDYVFVSVIHCSTWLALGTVLAAYVMIYKSLSRGIDIMWPLFSQPCHCNHPRNIVCLLWISMVFVSCIYASNISLESLILSDFPPLATLFKKGYKIWVPDRQRFFKLAGKYEKEIILDFFSTLMGKNTIGAGDYDVRFEKLYEFGYDGNGSFIHNMPQTNMPKLIEDLTTLQLFTFSPMVVRSLGKAAATKGLVYFRDDQLCKIFHSYRVNVKMTLRMWSYLSDKGSYIINTFLEVGIPTKFEKLQIDLQQQNNLKVTETGACLPPEPLKLRSAVGQAGSLKKRNRRNLNKVSGLSFIQYNESEDLFDGTAVFTSGKSNYVRKEHASNLRISAFLQESNCSSSTTRITRDPTFHIDVEDTDVIKDYMDYDSERAPYSDAGGVKNRQYFLDKLTIRRLRQILFLGLLSGAFPWIWNSKKHRIDRWTRGWEKAWKIQWLILFIHTCVLTLYQGKLVIESIPKGPKATYRKFFMGFVSLFWYFFATIFNINIIVYQDSIRSYINTLFRFNFEFMKKYVVDLDGYPDGGRSVMNLSIPSNIFQVFVSVLSFLAMPFQPWFLFSYIYPKPWYWLIPGAIQDFVVVGQVITSYTLYQWVIVAHTNSMEFWLRESHRNYDSSYTIDELRHPKTAVETYRILKIVCARFNDCMSPLSFPMMKLPIVLAMIPCGVVFIRSLNHFFIDEFPAILTYPIGILDCATAGFCTLSMAANVYDLASGFVNSWNQTRHQNFRRILISCPTLKLKVAQFYFVTVGTTITFFKAVTEYIIDCIITFP</sequence>
<proteinExistence type="predicted"/>
<gene>
    <name evidence="2" type="ORF">ODALV1_LOCUS3307</name>
</gene>
<feature type="transmembrane region" description="Helical" evidence="1">
    <location>
        <begin position="652"/>
        <end position="673"/>
    </location>
</feature>
<keyword evidence="3" id="KW-1185">Reference proteome</keyword>
<keyword evidence="1" id="KW-0472">Membrane</keyword>
<protein>
    <submittedName>
        <fullName evidence="2">Uncharacterized protein</fullName>
    </submittedName>
</protein>
<comment type="caution">
    <text evidence="2">The sequence shown here is derived from an EMBL/GenBank/DDBJ whole genome shotgun (WGS) entry which is preliminary data.</text>
</comment>
<keyword evidence="1" id="KW-0812">Transmembrane</keyword>
<feature type="transmembrane region" description="Helical" evidence="1">
    <location>
        <begin position="798"/>
        <end position="823"/>
    </location>
</feature>
<feature type="transmembrane region" description="Helical" evidence="1">
    <location>
        <begin position="549"/>
        <end position="564"/>
    </location>
</feature>
<feature type="transmembrane region" description="Helical" evidence="1">
    <location>
        <begin position="166"/>
        <end position="185"/>
    </location>
</feature>
<evidence type="ECO:0000313" key="3">
    <source>
        <dbReference type="Proteomes" id="UP001642540"/>
    </source>
</evidence>
<feature type="transmembrane region" description="Helical" evidence="1">
    <location>
        <begin position="584"/>
        <end position="607"/>
    </location>
</feature>
<name>A0ABP1PSL5_9HEXA</name>
<evidence type="ECO:0000313" key="2">
    <source>
        <dbReference type="EMBL" id="CAL8075886.1"/>
    </source>
</evidence>
<accession>A0ABP1PSL5</accession>
<keyword evidence="1" id="KW-1133">Transmembrane helix</keyword>
<feature type="transmembrane region" description="Helical" evidence="1">
    <location>
        <begin position="118"/>
        <end position="146"/>
    </location>
</feature>
<feature type="transmembrane region" description="Helical" evidence="1">
    <location>
        <begin position="770"/>
        <end position="792"/>
    </location>
</feature>